<dbReference type="Proteomes" id="UP001229421">
    <property type="component" value="Unassembled WGS sequence"/>
</dbReference>
<sequence>MRRGEVRKKRNVPLGSRNCYQMFIKMETERLKLNNKDPSSARLRGMIEAWKRLSKSDKKPYMEASKKDTERFVAEMAAYEEHKRNLQRHNKTSTSTNAISEFSSSNLVDSKTLSPEALGDSSQQVMINSNEDGDYHVVLEADEDESALVMTNESLVQMAVGLMNNAGPSDPIFQIELDAWV</sequence>
<feature type="domain" description="HMG box" evidence="2">
    <location>
        <begin position="13"/>
        <end position="80"/>
    </location>
</feature>
<evidence type="ECO:0000256" key="1">
    <source>
        <dbReference type="PROSITE-ProRule" id="PRU00267"/>
    </source>
</evidence>
<evidence type="ECO:0000313" key="4">
    <source>
        <dbReference type="Proteomes" id="UP001229421"/>
    </source>
</evidence>
<organism evidence="3 4">
    <name type="scientific">Tagetes erecta</name>
    <name type="common">African marigold</name>
    <dbReference type="NCBI Taxonomy" id="13708"/>
    <lineage>
        <taxon>Eukaryota</taxon>
        <taxon>Viridiplantae</taxon>
        <taxon>Streptophyta</taxon>
        <taxon>Embryophyta</taxon>
        <taxon>Tracheophyta</taxon>
        <taxon>Spermatophyta</taxon>
        <taxon>Magnoliopsida</taxon>
        <taxon>eudicotyledons</taxon>
        <taxon>Gunneridae</taxon>
        <taxon>Pentapetalae</taxon>
        <taxon>asterids</taxon>
        <taxon>campanulids</taxon>
        <taxon>Asterales</taxon>
        <taxon>Asteraceae</taxon>
        <taxon>Asteroideae</taxon>
        <taxon>Heliantheae alliance</taxon>
        <taxon>Tageteae</taxon>
        <taxon>Tagetes</taxon>
    </lineage>
</organism>
<dbReference type="PROSITE" id="PS50118">
    <property type="entry name" value="HMG_BOX_2"/>
    <property type="match status" value="1"/>
</dbReference>
<dbReference type="SUPFAM" id="SSF47095">
    <property type="entry name" value="HMG-box"/>
    <property type="match status" value="1"/>
</dbReference>
<dbReference type="InterPro" id="IPR009071">
    <property type="entry name" value="HMG_box_dom"/>
</dbReference>
<gene>
    <name evidence="3" type="ORF">QVD17_26626</name>
</gene>
<evidence type="ECO:0000259" key="2">
    <source>
        <dbReference type="PROSITE" id="PS50118"/>
    </source>
</evidence>
<dbReference type="PANTHER" id="PTHR46691:SF5">
    <property type="entry name" value="HMG (HIGH MOBILITY GROUP) BOX PROTEIN"/>
    <property type="match status" value="1"/>
</dbReference>
<feature type="DNA-binding region" description="HMG box" evidence="1">
    <location>
        <begin position="13"/>
        <end position="80"/>
    </location>
</feature>
<dbReference type="GO" id="GO:0005634">
    <property type="term" value="C:nucleus"/>
    <property type="evidence" value="ECO:0007669"/>
    <property type="project" value="UniProtKB-UniRule"/>
</dbReference>
<evidence type="ECO:0000313" key="3">
    <source>
        <dbReference type="EMBL" id="KAK1417497.1"/>
    </source>
</evidence>
<accession>A0AAD8NQH6</accession>
<dbReference type="AlphaFoldDB" id="A0AAD8NQH6"/>
<name>A0AAD8NQH6_TARER</name>
<protein>
    <recommendedName>
        <fullName evidence="2">HMG box domain-containing protein</fullName>
    </recommendedName>
</protein>
<proteinExistence type="predicted"/>
<dbReference type="InterPro" id="IPR036910">
    <property type="entry name" value="HMG_box_dom_sf"/>
</dbReference>
<dbReference type="Gene3D" id="1.10.30.10">
    <property type="entry name" value="High mobility group box domain"/>
    <property type="match status" value="1"/>
</dbReference>
<keyword evidence="4" id="KW-1185">Reference proteome</keyword>
<dbReference type="SMART" id="SM00398">
    <property type="entry name" value="HMG"/>
    <property type="match status" value="1"/>
</dbReference>
<reference evidence="3" key="1">
    <citation type="journal article" date="2023" name="bioRxiv">
        <title>Improved chromosome-level genome assembly for marigold (Tagetes erecta).</title>
        <authorList>
            <person name="Jiang F."/>
            <person name="Yuan L."/>
            <person name="Wang S."/>
            <person name="Wang H."/>
            <person name="Xu D."/>
            <person name="Wang A."/>
            <person name="Fan W."/>
        </authorList>
    </citation>
    <scope>NUCLEOTIDE SEQUENCE</scope>
    <source>
        <strain evidence="3">WSJ</strain>
        <tissue evidence="3">Leaf</tissue>
    </source>
</reference>
<dbReference type="GO" id="GO:0003677">
    <property type="term" value="F:DNA binding"/>
    <property type="evidence" value="ECO:0007669"/>
    <property type="project" value="UniProtKB-UniRule"/>
</dbReference>
<keyword evidence="1" id="KW-0238">DNA-binding</keyword>
<comment type="caution">
    <text evidence="3">The sequence shown here is derived from an EMBL/GenBank/DDBJ whole genome shotgun (WGS) entry which is preliminary data.</text>
</comment>
<dbReference type="PANTHER" id="PTHR46691">
    <property type="entry name" value="HIGH MOBILITY GROUP B PROTEIN 9"/>
    <property type="match status" value="1"/>
</dbReference>
<dbReference type="Pfam" id="PF09011">
    <property type="entry name" value="HMG_box_2"/>
    <property type="match status" value="1"/>
</dbReference>
<dbReference type="EMBL" id="JAUHHV010000007">
    <property type="protein sequence ID" value="KAK1417497.1"/>
    <property type="molecule type" value="Genomic_DNA"/>
</dbReference>
<keyword evidence="1" id="KW-0539">Nucleus</keyword>